<dbReference type="EMBL" id="KV784408">
    <property type="protein sequence ID" value="OEU06527.1"/>
    <property type="molecule type" value="Genomic_DNA"/>
</dbReference>
<gene>
    <name evidence="1" type="ORF">FRACYDRAFT_254547</name>
</gene>
<name>A0A1E7EKZ3_9STRA</name>
<accession>A0A1E7EKZ3</accession>
<dbReference type="Proteomes" id="UP000095751">
    <property type="component" value="Unassembled WGS sequence"/>
</dbReference>
<reference evidence="1 2" key="1">
    <citation type="submission" date="2016-09" db="EMBL/GenBank/DDBJ databases">
        <title>Extensive genetic diversity and differential bi-allelic expression allows diatom success in the polar Southern Ocean.</title>
        <authorList>
            <consortium name="DOE Joint Genome Institute"/>
            <person name="Mock T."/>
            <person name="Otillar R.P."/>
            <person name="Strauss J."/>
            <person name="Dupont C."/>
            <person name="Frickenhaus S."/>
            <person name="Maumus F."/>
            <person name="Mcmullan M."/>
            <person name="Sanges R."/>
            <person name="Schmutz J."/>
            <person name="Toseland A."/>
            <person name="Valas R."/>
            <person name="Veluchamy A."/>
            <person name="Ward B.J."/>
            <person name="Allen A."/>
            <person name="Barry K."/>
            <person name="Falciatore A."/>
            <person name="Ferrante M."/>
            <person name="Fortunato A.E."/>
            <person name="Gloeckner G."/>
            <person name="Gruber A."/>
            <person name="Hipkin R."/>
            <person name="Janech M."/>
            <person name="Kroth P."/>
            <person name="Leese F."/>
            <person name="Lindquist E."/>
            <person name="Lyon B.R."/>
            <person name="Martin J."/>
            <person name="Mayer C."/>
            <person name="Parker M."/>
            <person name="Quesneville H."/>
            <person name="Raymond J."/>
            <person name="Uhlig C."/>
            <person name="Valentin K.U."/>
            <person name="Worden A.Z."/>
            <person name="Armbrust E.V."/>
            <person name="Bowler C."/>
            <person name="Green B."/>
            <person name="Moulton V."/>
            <person name="Van Oosterhout C."/>
            <person name="Grigoriev I."/>
        </authorList>
    </citation>
    <scope>NUCLEOTIDE SEQUENCE [LARGE SCALE GENOMIC DNA]</scope>
    <source>
        <strain evidence="1 2">CCMP1102</strain>
    </source>
</reference>
<keyword evidence="2" id="KW-1185">Reference proteome</keyword>
<dbReference type="AlphaFoldDB" id="A0A1E7EKZ3"/>
<protein>
    <submittedName>
        <fullName evidence="1">Uncharacterized protein</fullName>
    </submittedName>
</protein>
<dbReference type="InParanoid" id="A0A1E7EKZ3"/>
<dbReference type="OrthoDB" id="10581194at2759"/>
<sequence length="336" mass="38034">MSERSSITNQIPVSESDVREGIIKNLKEWGFDPTYNEEHNAFGDEAVEEAVENSKPDSGAPISINHISANDGVLSKDITEAVRQVLRNELESSNDEIFFDTNDSIEFNSKDYSLSIECGKKIHAKSARSVKTFDVTAYSAEDWYRKSWKFPPSVGGHVYEALVARHMIDQMPCRSCGCRHQLYWNGGFDSSSSWADVVCKNCMASYEIKSVSSDATFEKKLKYNSFNGGSFRKFHKNPARYQARYFVIVSREATSSQESNDCTSHRVSIAEIQKVEPSLRVQSFDVAKASRIRIQSNVKINKNSLEMARCYVPIFKTSHTEIAQSVFEDYYGSNFN</sequence>
<evidence type="ECO:0000313" key="1">
    <source>
        <dbReference type="EMBL" id="OEU06527.1"/>
    </source>
</evidence>
<proteinExistence type="predicted"/>
<organism evidence="1 2">
    <name type="scientific">Fragilariopsis cylindrus CCMP1102</name>
    <dbReference type="NCBI Taxonomy" id="635003"/>
    <lineage>
        <taxon>Eukaryota</taxon>
        <taxon>Sar</taxon>
        <taxon>Stramenopiles</taxon>
        <taxon>Ochrophyta</taxon>
        <taxon>Bacillariophyta</taxon>
        <taxon>Bacillariophyceae</taxon>
        <taxon>Bacillariophycidae</taxon>
        <taxon>Bacillariales</taxon>
        <taxon>Bacillariaceae</taxon>
        <taxon>Fragilariopsis</taxon>
    </lineage>
</organism>
<dbReference type="KEGG" id="fcy:FRACYDRAFT_254547"/>
<evidence type="ECO:0000313" key="2">
    <source>
        <dbReference type="Proteomes" id="UP000095751"/>
    </source>
</evidence>